<dbReference type="CDD" id="cd01949">
    <property type="entry name" value="GGDEF"/>
    <property type="match status" value="1"/>
</dbReference>
<feature type="domain" description="Response regulatory" evidence="4">
    <location>
        <begin position="12"/>
        <end position="128"/>
    </location>
</feature>
<dbReference type="SMART" id="SM00052">
    <property type="entry name" value="EAL"/>
    <property type="match status" value="1"/>
</dbReference>
<reference evidence="10" key="1">
    <citation type="submission" date="2018-02" db="EMBL/GenBank/DDBJ databases">
        <title>Genome sequence of Desulfocucumis palustris strain NAW-5.</title>
        <authorList>
            <person name="Watanabe M."/>
            <person name="Kojima H."/>
            <person name="Fukui M."/>
        </authorList>
    </citation>
    <scope>NUCLEOTIDE SEQUENCE [LARGE SCALE GENOMIC DNA]</scope>
    <source>
        <strain evidence="10">NAW-5</strain>
    </source>
</reference>
<evidence type="ECO:0000256" key="2">
    <source>
        <dbReference type="ARBA" id="ARBA00024867"/>
    </source>
</evidence>
<dbReference type="PROSITE" id="PS50887">
    <property type="entry name" value="GGDEF"/>
    <property type="match status" value="1"/>
</dbReference>
<dbReference type="InterPro" id="IPR035965">
    <property type="entry name" value="PAS-like_dom_sf"/>
</dbReference>
<protein>
    <recommendedName>
        <fullName evidence="1">Stage 0 sporulation protein A homolog</fullName>
    </recommendedName>
</protein>
<dbReference type="InterPro" id="IPR000700">
    <property type="entry name" value="PAS-assoc_C"/>
</dbReference>
<feature type="modified residue" description="4-aspartylphosphate" evidence="3">
    <location>
        <position position="61"/>
    </location>
</feature>
<evidence type="ECO:0000259" key="5">
    <source>
        <dbReference type="PROSITE" id="PS50112"/>
    </source>
</evidence>
<dbReference type="PROSITE" id="PS50113">
    <property type="entry name" value="PAC"/>
    <property type="match status" value="2"/>
</dbReference>
<dbReference type="InterPro" id="IPR001610">
    <property type="entry name" value="PAC"/>
</dbReference>
<dbReference type="AlphaFoldDB" id="A0A2L2XB14"/>
<proteinExistence type="predicted"/>
<dbReference type="SUPFAM" id="SSF52172">
    <property type="entry name" value="CheY-like"/>
    <property type="match status" value="1"/>
</dbReference>
<dbReference type="PANTHER" id="PTHR44757:SF2">
    <property type="entry name" value="BIOFILM ARCHITECTURE MAINTENANCE PROTEIN MBAA"/>
    <property type="match status" value="1"/>
</dbReference>
<dbReference type="NCBIfam" id="TIGR00254">
    <property type="entry name" value="GGDEF"/>
    <property type="match status" value="1"/>
</dbReference>
<dbReference type="CDD" id="cd00130">
    <property type="entry name" value="PAS"/>
    <property type="match status" value="2"/>
</dbReference>
<evidence type="ECO:0000259" key="6">
    <source>
        <dbReference type="PROSITE" id="PS50113"/>
    </source>
</evidence>
<dbReference type="InterPro" id="IPR000014">
    <property type="entry name" value="PAS"/>
</dbReference>
<dbReference type="Proteomes" id="UP000239549">
    <property type="component" value="Unassembled WGS sequence"/>
</dbReference>
<gene>
    <name evidence="9" type="ORF">DCCM_2271</name>
</gene>
<dbReference type="PROSITE" id="PS50883">
    <property type="entry name" value="EAL"/>
    <property type="match status" value="1"/>
</dbReference>
<dbReference type="SMART" id="SM00086">
    <property type="entry name" value="PAC"/>
    <property type="match status" value="2"/>
</dbReference>
<dbReference type="InterPro" id="IPR001633">
    <property type="entry name" value="EAL_dom"/>
</dbReference>
<feature type="domain" description="PAS" evidence="5">
    <location>
        <begin position="267"/>
        <end position="337"/>
    </location>
</feature>
<feature type="domain" description="GGDEF" evidence="8">
    <location>
        <begin position="423"/>
        <end position="556"/>
    </location>
</feature>
<comment type="caution">
    <text evidence="9">The sequence shown here is derived from an EMBL/GenBank/DDBJ whole genome shotgun (WGS) entry which is preliminary data.</text>
</comment>
<dbReference type="InterPro" id="IPR001789">
    <property type="entry name" value="Sig_transdc_resp-reg_receiver"/>
</dbReference>
<dbReference type="NCBIfam" id="TIGR00229">
    <property type="entry name" value="sensory_box"/>
    <property type="match status" value="2"/>
</dbReference>
<evidence type="ECO:0000259" key="7">
    <source>
        <dbReference type="PROSITE" id="PS50883"/>
    </source>
</evidence>
<dbReference type="Gene3D" id="3.20.20.450">
    <property type="entry name" value="EAL domain"/>
    <property type="match status" value="1"/>
</dbReference>
<dbReference type="SMART" id="SM00267">
    <property type="entry name" value="GGDEF"/>
    <property type="match status" value="1"/>
</dbReference>
<dbReference type="RefSeq" id="WP_104371595.1">
    <property type="nucleotide sequence ID" value="NZ_BFAV01000073.1"/>
</dbReference>
<dbReference type="InterPro" id="IPR012226">
    <property type="entry name" value="Diguanyl_cyclase/Pdiesterase"/>
</dbReference>
<dbReference type="GO" id="GO:0000160">
    <property type="term" value="P:phosphorelay signal transduction system"/>
    <property type="evidence" value="ECO:0007669"/>
    <property type="project" value="InterPro"/>
</dbReference>
<evidence type="ECO:0000259" key="4">
    <source>
        <dbReference type="PROSITE" id="PS50110"/>
    </source>
</evidence>
<evidence type="ECO:0000259" key="8">
    <source>
        <dbReference type="PROSITE" id="PS50887"/>
    </source>
</evidence>
<feature type="domain" description="EAL" evidence="7">
    <location>
        <begin position="565"/>
        <end position="819"/>
    </location>
</feature>
<comment type="function">
    <text evidence="2">May play the central regulatory role in sporulation. It may be an element of the effector pathway responsible for the activation of sporulation genes in response to nutritional stress. Spo0A may act in concert with spo0H (a sigma factor) to control the expression of some genes that are critical to the sporulation process.</text>
</comment>
<dbReference type="PIRSF" id="PIRSF005925">
    <property type="entry name" value="Dos"/>
    <property type="match status" value="1"/>
</dbReference>
<dbReference type="PROSITE" id="PS50112">
    <property type="entry name" value="PAS"/>
    <property type="match status" value="2"/>
</dbReference>
<dbReference type="SUPFAM" id="SSF55073">
    <property type="entry name" value="Nucleotide cyclase"/>
    <property type="match status" value="1"/>
</dbReference>
<dbReference type="SMART" id="SM00448">
    <property type="entry name" value="REC"/>
    <property type="match status" value="1"/>
</dbReference>
<dbReference type="FunFam" id="3.20.20.450:FF:000001">
    <property type="entry name" value="Cyclic di-GMP phosphodiesterase yahA"/>
    <property type="match status" value="1"/>
</dbReference>
<feature type="domain" description="PAS" evidence="5">
    <location>
        <begin position="140"/>
        <end position="192"/>
    </location>
</feature>
<dbReference type="SUPFAM" id="SSF141868">
    <property type="entry name" value="EAL domain-like"/>
    <property type="match status" value="1"/>
</dbReference>
<feature type="domain" description="PAC" evidence="6">
    <location>
        <begin position="340"/>
        <end position="391"/>
    </location>
</feature>
<dbReference type="SMART" id="SM00091">
    <property type="entry name" value="PAS"/>
    <property type="match status" value="2"/>
</dbReference>
<dbReference type="Gene3D" id="3.30.450.20">
    <property type="entry name" value="PAS domain"/>
    <property type="match status" value="2"/>
</dbReference>
<sequence length="821" mass="93430">MSEASLAKYKSRVLVVDDSKYMRLKLRQFLEQEGLTVVEAEDGNQAITQFQIHNPDLVLMDCVMPVTDGFTACSSLQQLPGGSNTPVIMITSLDDDNAVELAFASGATDYITKPINWAVLRQRVLRLTRARQTEVSLNQSEAFAQSIIYNALDGIITIDDRGIIKSFNPAAQTIFGYTAREAVGRNIDLLMPGFYSRHDEYFSQSAGEQETAADSRSREITGISQNGCAVNLELTISRFSVHRQYFFIVILRDITGRKMVEEELKESRERYRTLTENTYDLISELSTEGHYLYLTPNFYDVLGYDTGELLGREFIEYIHQEDRPAVVTGLSRAVEQTVSEQIIFRFLHKNGEMRWFESTCKTYRTKTGEIRKVLVSRDITERHRYEETIRHQAFHDALTGLPNRLLLKDRLKLAMAHAKRNNMMLAILMLDLDRFKLINDTLGHAQGDLLLQNMARRLTYSLREDDTVARLGGDEFVIILPEIVKIEDAAKLAQKILELVRKPVRVDTHELYVTTSIGMVLFPNDGRDVDTLLKNADTAMYRAKEQGRNSYQLYTPVMNDRAFERLSMENSLRRALERNEFELYYQPKVNIKSQKIVGMEALVRWRHPEKGLILPGDFIPVAEDTGLIVPMGEWVLKTACAQNKAWQNAGFPPMRVAVNLSARQFQLQNLQEMVAGVLGETGLDPCWLELEITETIAMQNAEFTVKTLKELKEMGIQLSIDDFGTGYSSLSYLKRFPINKLKIDKSFVREINTDHDNAAIASAVIVLGQSLKLGVIAEGVETEEQLEFLKEHQCDEIQGYLFGRPVPAMEFEAMILQNIIN</sequence>
<dbReference type="EMBL" id="BFAV01000073">
    <property type="protein sequence ID" value="GBF33174.1"/>
    <property type="molecule type" value="Genomic_DNA"/>
</dbReference>
<dbReference type="PANTHER" id="PTHR44757">
    <property type="entry name" value="DIGUANYLATE CYCLASE DGCP"/>
    <property type="match status" value="1"/>
</dbReference>
<dbReference type="Gene3D" id="3.30.70.270">
    <property type="match status" value="1"/>
</dbReference>
<evidence type="ECO:0000256" key="3">
    <source>
        <dbReference type="PROSITE-ProRule" id="PRU00169"/>
    </source>
</evidence>
<evidence type="ECO:0000256" key="1">
    <source>
        <dbReference type="ARBA" id="ARBA00018672"/>
    </source>
</evidence>
<feature type="domain" description="PAC" evidence="6">
    <location>
        <begin position="216"/>
        <end position="266"/>
    </location>
</feature>
<dbReference type="Pfam" id="PF00990">
    <property type="entry name" value="GGDEF"/>
    <property type="match status" value="1"/>
</dbReference>
<dbReference type="Pfam" id="PF00563">
    <property type="entry name" value="EAL"/>
    <property type="match status" value="1"/>
</dbReference>
<dbReference type="InterPro" id="IPR043128">
    <property type="entry name" value="Rev_trsase/Diguanyl_cyclase"/>
</dbReference>
<evidence type="ECO:0000313" key="10">
    <source>
        <dbReference type="Proteomes" id="UP000239549"/>
    </source>
</evidence>
<dbReference type="InterPro" id="IPR052155">
    <property type="entry name" value="Biofilm_reg_signaling"/>
</dbReference>
<dbReference type="Pfam" id="PF08447">
    <property type="entry name" value="PAS_3"/>
    <property type="match status" value="1"/>
</dbReference>
<dbReference type="InterPro" id="IPR011006">
    <property type="entry name" value="CheY-like_superfamily"/>
</dbReference>
<dbReference type="InterPro" id="IPR035919">
    <property type="entry name" value="EAL_sf"/>
</dbReference>
<dbReference type="InterPro" id="IPR013655">
    <property type="entry name" value="PAS_fold_3"/>
</dbReference>
<dbReference type="InterPro" id="IPR000160">
    <property type="entry name" value="GGDEF_dom"/>
</dbReference>
<name>A0A2L2XB14_9FIRM</name>
<evidence type="ECO:0000313" key="9">
    <source>
        <dbReference type="EMBL" id="GBF33174.1"/>
    </source>
</evidence>
<dbReference type="Pfam" id="PF00072">
    <property type="entry name" value="Response_reg"/>
    <property type="match status" value="1"/>
</dbReference>
<dbReference type="Gene3D" id="3.40.50.2300">
    <property type="match status" value="1"/>
</dbReference>
<dbReference type="InterPro" id="IPR029787">
    <property type="entry name" value="Nucleotide_cyclase"/>
</dbReference>
<keyword evidence="10" id="KW-1185">Reference proteome</keyword>
<dbReference type="OrthoDB" id="9762141at2"/>
<accession>A0A2L2XB14</accession>
<dbReference type="Pfam" id="PF13426">
    <property type="entry name" value="PAS_9"/>
    <property type="match status" value="1"/>
</dbReference>
<dbReference type="FunFam" id="3.30.70.270:FF:000001">
    <property type="entry name" value="Diguanylate cyclase domain protein"/>
    <property type="match status" value="1"/>
</dbReference>
<organism evidence="9 10">
    <name type="scientific">Desulfocucumis palustris</name>
    <dbReference type="NCBI Taxonomy" id="1898651"/>
    <lineage>
        <taxon>Bacteria</taxon>
        <taxon>Bacillati</taxon>
        <taxon>Bacillota</taxon>
        <taxon>Clostridia</taxon>
        <taxon>Eubacteriales</taxon>
        <taxon>Desulfocucumaceae</taxon>
        <taxon>Desulfocucumis</taxon>
    </lineage>
</organism>
<keyword evidence="3" id="KW-0597">Phosphoprotein</keyword>
<dbReference type="SUPFAM" id="SSF55785">
    <property type="entry name" value="PYP-like sensor domain (PAS domain)"/>
    <property type="match status" value="2"/>
</dbReference>
<dbReference type="CDD" id="cd01948">
    <property type="entry name" value="EAL"/>
    <property type="match status" value="1"/>
</dbReference>
<dbReference type="PROSITE" id="PS50110">
    <property type="entry name" value="RESPONSE_REGULATORY"/>
    <property type="match status" value="1"/>
</dbReference>